<accession>A0A8C9RXE6</accession>
<dbReference type="SUPFAM" id="SSF51445">
    <property type="entry name" value="(Trans)glycosidases"/>
    <property type="match status" value="1"/>
</dbReference>
<comment type="similarity">
    <text evidence="2 6 9">Belongs to the glycosyl hydrolase 56 family.</text>
</comment>
<dbReference type="Gene3D" id="3.20.20.70">
    <property type="entry name" value="Aldolase class I"/>
    <property type="match status" value="1"/>
</dbReference>
<dbReference type="FunFam" id="3.20.20.70:FF:000065">
    <property type="entry name" value="Hyaluronidase"/>
    <property type="match status" value="1"/>
</dbReference>
<organism evidence="11 12">
    <name type="scientific">Scleropages formosus</name>
    <name type="common">Asian bonytongue</name>
    <name type="synonym">Osteoglossum formosum</name>
    <dbReference type="NCBI Taxonomy" id="113540"/>
    <lineage>
        <taxon>Eukaryota</taxon>
        <taxon>Metazoa</taxon>
        <taxon>Chordata</taxon>
        <taxon>Craniata</taxon>
        <taxon>Vertebrata</taxon>
        <taxon>Euteleostomi</taxon>
        <taxon>Actinopterygii</taxon>
        <taxon>Neopterygii</taxon>
        <taxon>Teleostei</taxon>
        <taxon>Osteoglossocephala</taxon>
        <taxon>Osteoglossomorpha</taxon>
        <taxon>Osteoglossiformes</taxon>
        <taxon>Osteoglossidae</taxon>
        <taxon>Scleropages</taxon>
    </lineage>
</organism>
<keyword evidence="5 9" id="KW-0326">Glycosidase</keyword>
<dbReference type="EC" id="3.2.1.35" evidence="9"/>
<dbReference type="GeneTree" id="ENSGT01020000230364"/>
<protein>
    <recommendedName>
        <fullName evidence="9">Hyaluronidase</fullName>
        <ecNumber evidence="9">3.2.1.35</ecNumber>
    </recommendedName>
</protein>
<keyword evidence="3 9" id="KW-0378">Hydrolase</keyword>
<gene>
    <name evidence="11" type="primary">si:dkey-72l14.3</name>
</gene>
<dbReference type="InterPro" id="IPR013785">
    <property type="entry name" value="Aldolase_TIM"/>
</dbReference>
<dbReference type="PANTHER" id="PTHR11769:SF36">
    <property type="entry name" value="HYALURONIDASE"/>
    <property type="match status" value="1"/>
</dbReference>
<dbReference type="PANTHER" id="PTHR11769">
    <property type="entry name" value="HYALURONIDASE"/>
    <property type="match status" value="1"/>
</dbReference>
<dbReference type="GO" id="GO:0030214">
    <property type="term" value="P:hyaluronan catabolic process"/>
    <property type="evidence" value="ECO:0007669"/>
    <property type="project" value="TreeGrafter"/>
</dbReference>
<dbReference type="Proteomes" id="UP000694397">
    <property type="component" value="Chromosome 2"/>
</dbReference>
<dbReference type="InterPro" id="IPR017853">
    <property type="entry name" value="GH"/>
</dbReference>
<evidence type="ECO:0000256" key="6">
    <source>
        <dbReference type="PIRNR" id="PIRNR038193"/>
    </source>
</evidence>
<evidence type="ECO:0000256" key="4">
    <source>
        <dbReference type="ARBA" id="ARBA00023157"/>
    </source>
</evidence>
<dbReference type="OrthoDB" id="8951657at2759"/>
<sequence length="433" mass="47405">MATRAPASGLLLLLMCSHALTAPGFGGPQQPARAPIVPGKPFLVVWGIPDSACTGRPDPSAFGMERERQVAVFYEDSLGLYPYYSAQNQPVSGGLPQHTSLDVHLRRVEADLTTALPSRDFGGLAVLRWDEWAPQWGRNRAKQEIYQEQSRALLRGFFPDWDHAEVERWAQVDFEAAAQAILMETLREVKRLRPKALWGVAPYPDCYNSGPSQRWANFTGCCPAAEMALNDELVWLWKRSSALYPTLQLDKLVGGTPGARLYASNQVREALRAAAMASSAYDLPVFPLVKSAYASTNTLLSETDLVNTVGESAAMGAAGAIIWDKSLPPRTQVCPLQLADFMREVLGPYVVNVTSASRLCGMALCKGRGRCVRKNPEGPAYLHLPPASFLLLPGEGRGQGWLWSKRAYEVNPKCSTMWSVGYTAGPEKCSISC</sequence>
<evidence type="ECO:0000256" key="3">
    <source>
        <dbReference type="ARBA" id="ARBA00022801"/>
    </source>
</evidence>
<reference evidence="11 12" key="1">
    <citation type="submission" date="2019-04" db="EMBL/GenBank/DDBJ databases">
        <authorList>
            <consortium name="Wellcome Sanger Institute Data Sharing"/>
        </authorList>
    </citation>
    <scope>NUCLEOTIDE SEQUENCE [LARGE SCALE GENOMIC DNA]</scope>
</reference>
<proteinExistence type="inferred from homology"/>
<keyword evidence="12" id="KW-1185">Reference proteome</keyword>
<dbReference type="PIRSF" id="PIRSF038193">
    <property type="entry name" value="Hyaluronidase"/>
    <property type="match status" value="1"/>
</dbReference>
<dbReference type="AlphaFoldDB" id="A0A8C9RXE6"/>
<dbReference type="PRINTS" id="PR00846">
    <property type="entry name" value="GLHYDRLASE56"/>
</dbReference>
<evidence type="ECO:0000256" key="8">
    <source>
        <dbReference type="PIRSR" id="PIRSR038193-3"/>
    </source>
</evidence>
<keyword evidence="10" id="KW-0732">Signal</keyword>
<reference evidence="11" key="2">
    <citation type="submission" date="2025-08" db="UniProtKB">
        <authorList>
            <consortium name="Ensembl"/>
        </authorList>
    </citation>
    <scope>IDENTIFICATION</scope>
</reference>
<feature type="chain" id="PRO_5034414226" description="Hyaluronidase" evidence="10">
    <location>
        <begin position="22"/>
        <end position="433"/>
    </location>
</feature>
<dbReference type="GO" id="GO:0004415">
    <property type="term" value="F:hyalurononglucosaminidase activity"/>
    <property type="evidence" value="ECO:0007669"/>
    <property type="project" value="UniProtKB-UniRule"/>
</dbReference>
<reference evidence="11" key="3">
    <citation type="submission" date="2025-09" db="UniProtKB">
        <authorList>
            <consortium name="Ensembl"/>
        </authorList>
    </citation>
    <scope>IDENTIFICATION</scope>
</reference>
<dbReference type="Pfam" id="PF01630">
    <property type="entry name" value="Glyco_hydro_56"/>
    <property type="match status" value="1"/>
</dbReference>
<evidence type="ECO:0000256" key="1">
    <source>
        <dbReference type="ARBA" id="ARBA00000251"/>
    </source>
</evidence>
<feature type="signal peptide" evidence="10">
    <location>
        <begin position="1"/>
        <end position="21"/>
    </location>
</feature>
<feature type="glycosylation site" description="N-linked (GlcNAc...) asparagine" evidence="7">
    <location>
        <position position="352"/>
    </location>
</feature>
<evidence type="ECO:0000256" key="9">
    <source>
        <dbReference type="RuleBase" id="RU610713"/>
    </source>
</evidence>
<dbReference type="GO" id="GO:0005975">
    <property type="term" value="P:carbohydrate metabolic process"/>
    <property type="evidence" value="ECO:0007669"/>
    <property type="project" value="UniProtKB-UniRule"/>
</dbReference>
<feature type="disulfide bond" evidence="8">
    <location>
        <begin position="206"/>
        <end position="222"/>
    </location>
</feature>
<evidence type="ECO:0000256" key="7">
    <source>
        <dbReference type="PIRSR" id="PIRSR038193-2"/>
    </source>
</evidence>
<evidence type="ECO:0000256" key="2">
    <source>
        <dbReference type="ARBA" id="ARBA00008871"/>
    </source>
</evidence>
<dbReference type="Ensembl" id="ENSSFOT00015024267.2">
    <property type="protein sequence ID" value="ENSSFOP00015024007.2"/>
    <property type="gene ID" value="ENSSFOG00015015421.2"/>
</dbReference>
<evidence type="ECO:0000256" key="5">
    <source>
        <dbReference type="ARBA" id="ARBA00023295"/>
    </source>
</evidence>
<evidence type="ECO:0000313" key="11">
    <source>
        <dbReference type="Ensembl" id="ENSSFOP00015024007.2"/>
    </source>
</evidence>
<comment type="catalytic activity">
    <reaction evidence="1 9">
        <text>Random hydrolysis of (1-&gt;4)-linkages between N-acetyl-beta-D-glucosamine and D-glucuronate residues in hyaluronate.</text>
        <dbReference type="EC" id="3.2.1.35"/>
    </reaction>
</comment>
<dbReference type="InterPro" id="IPR018155">
    <property type="entry name" value="Hyaluronidase"/>
</dbReference>
<feature type="disulfide bond" evidence="8">
    <location>
        <begin position="360"/>
        <end position="371"/>
    </location>
</feature>
<evidence type="ECO:0000313" key="12">
    <source>
        <dbReference type="Proteomes" id="UP000694397"/>
    </source>
</evidence>
<keyword evidence="4 8" id="KW-1015">Disulfide bond</keyword>
<evidence type="ECO:0000256" key="10">
    <source>
        <dbReference type="SAM" id="SignalP"/>
    </source>
</evidence>
<name>A0A8C9RXE6_SCLFO</name>
<dbReference type="GO" id="GO:0031410">
    <property type="term" value="C:cytoplasmic vesicle"/>
    <property type="evidence" value="ECO:0007669"/>
    <property type="project" value="TreeGrafter"/>
</dbReference>